<dbReference type="GO" id="GO:0005829">
    <property type="term" value="C:cytosol"/>
    <property type="evidence" value="ECO:0007669"/>
    <property type="project" value="TreeGrafter"/>
</dbReference>
<feature type="region of interest" description="Disordered" evidence="5">
    <location>
        <begin position="187"/>
        <end position="209"/>
    </location>
</feature>
<dbReference type="RefSeq" id="NP_001171494.1">
    <property type="nucleotide sequence ID" value="NM_001178023.1"/>
</dbReference>
<reference evidence="7" key="5">
    <citation type="submission" date="2021-01" db="UniProtKB">
        <authorList>
            <consortium name="EnsemblMetazoa"/>
        </authorList>
    </citation>
    <scope>IDENTIFICATION</scope>
    <source>
        <strain evidence="7">DH4</strain>
    </source>
</reference>
<accession>A0A8B6WZK6</accession>
<dbReference type="GO" id="GO:0042744">
    <property type="term" value="P:hydrogen peroxide catabolic process"/>
    <property type="evidence" value="ECO:0007669"/>
    <property type="project" value="TreeGrafter"/>
</dbReference>
<evidence type="ECO:0000256" key="4">
    <source>
        <dbReference type="ARBA" id="ARBA00049091"/>
    </source>
</evidence>
<dbReference type="InterPro" id="IPR036249">
    <property type="entry name" value="Thioredoxin-like_sf"/>
</dbReference>
<comment type="similarity">
    <text evidence="1">Belongs to the peroxiredoxin family. AhpC/Prx1 subfamily.</text>
</comment>
<dbReference type="Proteomes" id="UP000005203">
    <property type="component" value="Linkage group LG15"/>
</dbReference>
<dbReference type="KEGG" id="ame:408540"/>
<accession>A0A7M6UGN1</accession>
<keyword evidence="3" id="KW-0560">Oxidoreductase</keyword>
<reference evidence="9" key="4">
    <citation type="journal article" date="2014" name="BMC Genomics">
        <title>Finding the missing honey bee genes: lessons learned from a genome upgrade.</title>
        <authorList>
            <consortium name="HGSC production teams"/>
            <consortium name="Honey Bee Genome Sequencing Consortium"/>
            <person name="Elsik C.G."/>
            <person name="Worley K.C."/>
            <person name="Bennett A.K."/>
            <person name="Beye M."/>
            <person name="Camara F."/>
            <person name="Childers C.P."/>
            <person name="de Graaf D.C."/>
            <person name="Debyser G."/>
            <person name="Deng J."/>
            <person name="Devreese B."/>
            <person name="Elhaik E."/>
            <person name="Evans J.D."/>
            <person name="Foster L.J."/>
            <person name="Graur D."/>
            <person name="Guigo R."/>
            <person name="Hoff K.J."/>
            <person name="Holder M.E."/>
            <person name="Hudson M.E."/>
            <person name="Hunt G.J."/>
            <person name="Jiang H."/>
            <person name="Joshi V."/>
            <person name="Khetani R.S."/>
            <person name="Kosarev P."/>
            <person name="Kovar C.L."/>
            <person name="Ma J."/>
            <person name="Maleszka R."/>
            <person name="Moritz R.F."/>
            <person name="Munoz-Torres M.C."/>
            <person name="Murphy T.D."/>
            <person name="Muzny D.M."/>
            <person name="Newsham I.F."/>
            <person name="Reese J.T."/>
            <person name="Robertson H.M."/>
            <person name="Robinson G.E."/>
            <person name="Rueppell O."/>
            <person name="Solovyev V."/>
            <person name="Stanke M."/>
            <person name="Stolle E."/>
            <person name="Tsuruda J.M."/>
            <person name="Vaerenbergh M.V."/>
            <person name="Waterhouse R.M."/>
            <person name="Weaver D.B."/>
            <person name="Whitfield C.W."/>
            <person name="Wu Y."/>
            <person name="Zdobnov E.M."/>
            <person name="Zhang L."/>
            <person name="Zhu D."/>
            <person name="Gibbs R.A."/>
        </authorList>
    </citation>
    <scope>NUCLEOTIDE SEQUENCE</scope>
</reference>
<dbReference type="OMA" id="KDSKQYF"/>
<protein>
    <recommendedName>
        <fullName evidence="2">thioredoxin-dependent peroxiredoxin</fullName>
        <ecNumber evidence="2">1.11.1.24</ecNumber>
    </recommendedName>
</protein>
<evidence type="ECO:0000313" key="8">
    <source>
        <dbReference type="Proteomes" id="UP000005203"/>
    </source>
</evidence>
<dbReference type="CDD" id="cd03015">
    <property type="entry name" value="PRX_Typ2cys"/>
    <property type="match status" value="1"/>
</dbReference>
<sequence length="209" mass="23461">MLRFLASLHSHTCKAVYVATSNLVKTKQPTLVKHARNFCVSSKLFSCQLQIQKPAPEFSGTAVVDGDFKEIKLSDYKGKYVVLFFYPLDFTFVCPTELIAFSEKISEFKALNTQVIGVSTDSHFSHLAWTNTPRKQGGLGGNLDKEGILRQLSINDLPVGRSVDETLRLIKAFQFVEKHGEVCPANWQPDSKTIKPNPKDSKQYFESVN</sequence>
<evidence type="ECO:0000313" key="9">
    <source>
        <dbReference type="RefSeq" id="NP_001171494.1"/>
    </source>
</evidence>
<reference evidence="9" key="1">
    <citation type="journal article" date="2002" name="Genome Res.">
        <title>Annotated expressed sequence tags and cDNA microarrays for studies of brain and behavior in the honey bee.</title>
        <authorList>
            <person name="Whitfield C.W."/>
            <person name="Band M.R."/>
            <person name="Bonaldo M.F."/>
            <person name="Kumar C.G."/>
            <person name="Liu L."/>
            <person name="Pardinas J.R."/>
            <person name="Robertson H.M."/>
            <person name="Soares M.B."/>
            <person name="Robinson G.E."/>
        </authorList>
    </citation>
    <scope>NUCLEOTIDE SEQUENCE</scope>
</reference>
<dbReference type="SUPFAM" id="SSF52833">
    <property type="entry name" value="Thioredoxin-like"/>
    <property type="match status" value="1"/>
</dbReference>
<evidence type="ECO:0000259" key="6">
    <source>
        <dbReference type="PROSITE" id="PS51352"/>
    </source>
</evidence>
<keyword evidence="8" id="KW-1185">Reference proteome</keyword>
<dbReference type="AlphaFoldDB" id="A0A7M6UGN1"/>
<reference evidence="9" key="2">
    <citation type="journal article" date="2005" name="Mech. Ageing Dev.">
        <title>Gene expression patterns associated with queen honey bee longevity.</title>
        <authorList>
            <person name="Corona M."/>
            <person name="Hughes K.A."/>
            <person name="Weaver D.B."/>
            <person name="Robinson G.E."/>
        </authorList>
    </citation>
    <scope>NUCLEOTIDE SEQUENCE</scope>
</reference>
<evidence type="ECO:0000256" key="2">
    <source>
        <dbReference type="ARBA" id="ARBA00013017"/>
    </source>
</evidence>
<dbReference type="OrthoDB" id="185659at2759"/>
<proteinExistence type="inferred from homology"/>
<dbReference type="GO" id="GO:0033554">
    <property type="term" value="P:cellular response to stress"/>
    <property type="evidence" value="ECO:0007669"/>
    <property type="project" value="TreeGrafter"/>
</dbReference>
<dbReference type="EC" id="1.11.1.24" evidence="2"/>
<dbReference type="GO" id="GO:0006979">
    <property type="term" value="P:response to oxidative stress"/>
    <property type="evidence" value="ECO:0007669"/>
    <property type="project" value="TreeGrafter"/>
</dbReference>
<feature type="domain" description="Thioredoxin" evidence="6">
    <location>
        <begin position="49"/>
        <end position="175"/>
    </location>
</feature>
<dbReference type="GO" id="GO:0045454">
    <property type="term" value="P:cell redox homeostasis"/>
    <property type="evidence" value="ECO:0007669"/>
    <property type="project" value="TreeGrafter"/>
</dbReference>
<dbReference type="Pfam" id="PF00578">
    <property type="entry name" value="AhpC-TSA"/>
    <property type="match status" value="1"/>
</dbReference>
<dbReference type="InterPro" id="IPR013766">
    <property type="entry name" value="Thioredoxin_domain"/>
</dbReference>
<dbReference type="InterPro" id="IPR050217">
    <property type="entry name" value="Peroxiredoxin"/>
</dbReference>
<evidence type="ECO:0000256" key="5">
    <source>
        <dbReference type="SAM" id="MobiDB-lite"/>
    </source>
</evidence>
<gene>
    <name evidence="7" type="primary">408540</name>
    <name evidence="9" type="synonym">Tpx-3</name>
</gene>
<keyword evidence="9" id="KW-0575">Peroxidase</keyword>
<dbReference type="PANTHER" id="PTHR10681:SF128">
    <property type="entry name" value="THIOREDOXIN-DEPENDENT PEROXIDE REDUCTASE, MITOCHONDRIAL"/>
    <property type="match status" value="1"/>
</dbReference>
<evidence type="ECO:0000313" key="7">
    <source>
        <dbReference type="EnsemblMetazoa" id="NP_001171494"/>
    </source>
</evidence>
<evidence type="ECO:0000256" key="3">
    <source>
        <dbReference type="ARBA" id="ARBA00023002"/>
    </source>
</evidence>
<evidence type="ECO:0000256" key="1">
    <source>
        <dbReference type="ARBA" id="ARBA00009796"/>
    </source>
</evidence>
<reference evidence="9" key="3">
    <citation type="journal article" date="2006" name="Nature">
        <title>Insights into social insects from the genome of the honeybee Apis mellifera.</title>
        <authorList>
            <consortium name="Honeybee Genome Sequencing Consortium"/>
        </authorList>
    </citation>
    <scope>NUCLEOTIDE SEQUENCE</scope>
</reference>
<comment type="catalytic activity">
    <reaction evidence="4">
        <text>a hydroperoxide + [thioredoxin]-dithiol = an alcohol + [thioredoxin]-disulfide + H2O</text>
        <dbReference type="Rhea" id="RHEA:62620"/>
        <dbReference type="Rhea" id="RHEA-COMP:10698"/>
        <dbReference type="Rhea" id="RHEA-COMP:10700"/>
        <dbReference type="ChEBI" id="CHEBI:15377"/>
        <dbReference type="ChEBI" id="CHEBI:29950"/>
        <dbReference type="ChEBI" id="CHEBI:30879"/>
        <dbReference type="ChEBI" id="CHEBI:35924"/>
        <dbReference type="ChEBI" id="CHEBI:50058"/>
        <dbReference type="EC" id="1.11.1.24"/>
    </reaction>
</comment>
<dbReference type="GO" id="GO:0008379">
    <property type="term" value="F:thioredoxin peroxidase activity"/>
    <property type="evidence" value="ECO:0007669"/>
    <property type="project" value="TreeGrafter"/>
</dbReference>
<organism evidence="7">
    <name type="scientific">Apis mellifera</name>
    <name type="common">Honeybee</name>
    <dbReference type="NCBI Taxonomy" id="7460"/>
    <lineage>
        <taxon>Eukaryota</taxon>
        <taxon>Metazoa</taxon>
        <taxon>Ecdysozoa</taxon>
        <taxon>Arthropoda</taxon>
        <taxon>Hexapoda</taxon>
        <taxon>Insecta</taxon>
        <taxon>Pterygota</taxon>
        <taxon>Neoptera</taxon>
        <taxon>Endopterygota</taxon>
        <taxon>Hymenoptera</taxon>
        <taxon>Apocrita</taxon>
        <taxon>Aculeata</taxon>
        <taxon>Apoidea</taxon>
        <taxon>Anthophila</taxon>
        <taxon>Apidae</taxon>
        <taxon>Apis</taxon>
    </lineage>
</organism>
<dbReference type="PANTHER" id="PTHR10681">
    <property type="entry name" value="THIOREDOXIN PEROXIDASE"/>
    <property type="match status" value="1"/>
</dbReference>
<dbReference type="CTD" id="100679472"/>
<name>A0A7M6UGN1_APIME</name>
<dbReference type="GeneID" id="408540"/>
<dbReference type="EnsemblMetazoa" id="NM_001178023">
    <property type="protein sequence ID" value="NP_001171494"/>
    <property type="gene ID" value="GeneID_408540"/>
</dbReference>
<dbReference type="PROSITE" id="PS51352">
    <property type="entry name" value="THIOREDOXIN_2"/>
    <property type="match status" value="1"/>
</dbReference>
<dbReference type="InterPro" id="IPR000866">
    <property type="entry name" value="AhpC/TSA"/>
</dbReference>
<reference evidence="9" key="6">
    <citation type="submission" date="2025-04" db="UniProtKB">
        <authorList>
            <consortium name="RefSeq"/>
        </authorList>
    </citation>
    <scope>IDENTIFICATION</scope>
</reference>
<dbReference type="Gene3D" id="3.40.30.10">
    <property type="entry name" value="Glutaredoxin"/>
    <property type="match status" value="2"/>
</dbReference>